<organism evidence="2 3">
    <name type="scientific">Iris pallida</name>
    <name type="common">Sweet iris</name>
    <dbReference type="NCBI Taxonomy" id="29817"/>
    <lineage>
        <taxon>Eukaryota</taxon>
        <taxon>Viridiplantae</taxon>
        <taxon>Streptophyta</taxon>
        <taxon>Embryophyta</taxon>
        <taxon>Tracheophyta</taxon>
        <taxon>Spermatophyta</taxon>
        <taxon>Magnoliopsida</taxon>
        <taxon>Liliopsida</taxon>
        <taxon>Asparagales</taxon>
        <taxon>Iridaceae</taxon>
        <taxon>Iridoideae</taxon>
        <taxon>Irideae</taxon>
        <taxon>Iris</taxon>
    </lineage>
</organism>
<gene>
    <name evidence="2" type="ORF">M6B38_193980</name>
</gene>
<evidence type="ECO:0000313" key="3">
    <source>
        <dbReference type="Proteomes" id="UP001140949"/>
    </source>
</evidence>
<keyword evidence="3" id="KW-1185">Reference proteome</keyword>
<protein>
    <submittedName>
        <fullName evidence="2">Uncharacterized protein</fullName>
    </submittedName>
</protein>
<reference evidence="2" key="1">
    <citation type="journal article" date="2023" name="GigaByte">
        <title>Genome assembly of the bearded iris, Iris pallida Lam.</title>
        <authorList>
            <person name="Bruccoleri R.E."/>
            <person name="Oakeley E.J."/>
            <person name="Faust A.M.E."/>
            <person name="Altorfer M."/>
            <person name="Dessus-Babus S."/>
            <person name="Burckhardt D."/>
            <person name="Oertli M."/>
            <person name="Naumann U."/>
            <person name="Petersen F."/>
            <person name="Wong J."/>
        </authorList>
    </citation>
    <scope>NUCLEOTIDE SEQUENCE</scope>
    <source>
        <strain evidence="2">GSM-AAB239-AS_SAM_17_03QT</strain>
    </source>
</reference>
<feature type="region of interest" description="Disordered" evidence="1">
    <location>
        <begin position="1"/>
        <end position="30"/>
    </location>
</feature>
<dbReference type="AlphaFoldDB" id="A0AAX6EDH5"/>
<dbReference type="EMBL" id="JANAVB010037418">
    <property type="protein sequence ID" value="KAJ6802187.1"/>
    <property type="molecule type" value="Genomic_DNA"/>
</dbReference>
<accession>A0AAX6EDH5</accession>
<evidence type="ECO:0000256" key="1">
    <source>
        <dbReference type="SAM" id="MobiDB-lite"/>
    </source>
</evidence>
<dbReference type="Proteomes" id="UP001140949">
    <property type="component" value="Unassembled WGS sequence"/>
</dbReference>
<evidence type="ECO:0000313" key="2">
    <source>
        <dbReference type="EMBL" id="KAJ6802187.1"/>
    </source>
</evidence>
<feature type="compositionally biased region" description="Low complexity" evidence="1">
    <location>
        <begin position="1"/>
        <end position="22"/>
    </location>
</feature>
<dbReference type="PANTHER" id="PTHR33168">
    <property type="entry name" value="STRESS INDUCED PROTEIN-RELATED"/>
    <property type="match status" value="1"/>
</dbReference>
<name>A0AAX6EDH5_IRIPA</name>
<sequence length="146" mass="16056">MGLSSFNTTTTSSRRNGRSPRGGADDVDGGRRCCPRRSGCLLGMWRILRKMRKQSKMICITSTPFTSAASSFNYDPASYARNFDHDGSLDDDDGSNFLYTFSSRFVAAAKRPMAQANVTGSATCCCWRCAYTRSLAWGVLVPRGSY</sequence>
<proteinExistence type="predicted"/>
<comment type="caution">
    <text evidence="2">The sequence shown here is derived from an EMBL/GenBank/DDBJ whole genome shotgun (WGS) entry which is preliminary data.</text>
</comment>
<reference evidence="2" key="2">
    <citation type="submission" date="2023-04" db="EMBL/GenBank/DDBJ databases">
        <authorList>
            <person name="Bruccoleri R.E."/>
            <person name="Oakeley E.J."/>
            <person name="Faust A.-M."/>
            <person name="Dessus-Babus S."/>
            <person name="Altorfer M."/>
            <person name="Burckhardt D."/>
            <person name="Oertli M."/>
            <person name="Naumann U."/>
            <person name="Petersen F."/>
            <person name="Wong J."/>
        </authorList>
    </citation>
    <scope>NUCLEOTIDE SEQUENCE</scope>
    <source>
        <strain evidence="2">GSM-AAB239-AS_SAM_17_03QT</strain>
        <tissue evidence="2">Leaf</tissue>
    </source>
</reference>